<organism evidence="1 2">
    <name type="scientific">Avena sativa</name>
    <name type="common">Oat</name>
    <dbReference type="NCBI Taxonomy" id="4498"/>
    <lineage>
        <taxon>Eukaryota</taxon>
        <taxon>Viridiplantae</taxon>
        <taxon>Streptophyta</taxon>
        <taxon>Embryophyta</taxon>
        <taxon>Tracheophyta</taxon>
        <taxon>Spermatophyta</taxon>
        <taxon>Magnoliopsida</taxon>
        <taxon>Liliopsida</taxon>
        <taxon>Poales</taxon>
        <taxon>Poaceae</taxon>
        <taxon>BOP clade</taxon>
        <taxon>Pooideae</taxon>
        <taxon>Poodae</taxon>
        <taxon>Poeae</taxon>
        <taxon>Poeae Chloroplast Group 1 (Aveneae type)</taxon>
        <taxon>Aveninae</taxon>
        <taxon>Avena</taxon>
    </lineage>
</organism>
<proteinExistence type="predicted"/>
<reference evidence="1" key="1">
    <citation type="submission" date="2021-05" db="EMBL/GenBank/DDBJ databases">
        <authorList>
            <person name="Scholz U."/>
            <person name="Mascher M."/>
            <person name="Fiebig A."/>
        </authorList>
    </citation>
    <scope>NUCLEOTIDE SEQUENCE [LARGE SCALE GENOMIC DNA]</scope>
</reference>
<sequence>MHGYTSACTANRDRSCINMPADGTLTTAVTTNHHRGNGGGQRRRFGSYMMDTLFVLGQESRLRILEQAASRVPGCVYLCVWAPIPGGHHLLPSAVANRAQRHLLCLDAWLRDGGSGDGDRVRALFDAYRGSFCAAVSGCVPGWAYGDGRAYMELPEHDLAATASLPVQLQFYQEAGIKVAAFMGCESGEIEVGMSTPAGQTNLQASLDQVFSEDFFQQSLLEELLQLPPTRPSSSSSSLPSISVGSPADGSTSLLRSTMAAMSSSTTTSPRELMAAQMLHPLRPPHPVPFSRHHVPGHGHLHFPSAEADDVAMAQAMLTVISASSSSSSAMTTTSMPIVPGNHRARRSPRRGSTTTTAFRAYNAALAPRAPRRASSAPGQRMIKMGISILRRMQEYSGQERTSGMAAHAQRWREDDEETAEASAPPAPTSSQLHHMISERRRRERLNESFEALRGLLPPGSKVCTRSS</sequence>
<protein>
    <submittedName>
        <fullName evidence="1">Uncharacterized protein</fullName>
    </submittedName>
</protein>
<evidence type="ECO:0000313" key="2">
    <source>
        <dbReference type="Proteomes" id="UP001732700"/>
    </source>
</evidence>
<reference evidence="1" key="2">
    <citation type="submission" date="2025-09" db="UniProtKB">
        <authorList>
            <consortium name="EnsemblPlants"/>
        </authorList>
    </citation>
    <scope>IDENTIFICATION</scope>
</reference>
<dbReference type="Proteomes" id="UP001732700">
    <property type="component" value="Chromosome 6D"/>
</dbReference>
<dbReference type="EnsemblPlants" id="AVESA.00010b.r2.6DG1184000.2">
    <property type="protein sequence ID" value="AVESA.00010b.r2.6DG1184000.2.CDS"/>
    <property type="gene ID" value="AVESA.00010b.r2.6DG1184000"/>
</dbReference>
<name>A0ACD5ZPB4_AVESA</name>
<keyword evidence="2" id="KW-1185">Reference proteome</keyword>
<evidence type="ECO:0000313" key="1">
    <source>
        <dbReference type="EnsemblPlants" id="AVESA.00010b.r2.6DG1184000.2.CDS"/>
    </source>
</evidence>
<accession>A0ACD5ZPB4</accession>